<dbReference type="RefSeq" id="WP_407884637.1">
    <property type="nucleotide sequence ID" value="NZ_BQXO01000006.1"/>
</dbReference>
<reference evidence="1 2" key="1">
    <citation type="submission" date="2022-03" db="EMBL/GenBank/DDBJ databases">
        <title>Draft genome sequence of Furfurilactobacillus curtus JCM 31185.</title>
        <authorList>
            <person name="Suzuki S."/>
            <person name="Endo A."/>
            <person name="Kajikawa A."/>
        </authorList>
    </citation>
    <scope>NUCLEOTIDE SEQUENCE [LARGE SCALE GENOMIC DNA]</scope>
    <source>
        <strain evidence="1 2">JCM 31185</strain>
    </source>
</reference>
<dbReference type="Pfam" id="PF06304">
    <property type="entry name" value="DUF1048"/>
    <property type="match status" value="1"/>
</dbReference>
<name>A0ABQ5JPI3_9LACO</name>
<keyword evidence="2" id="KW-1185">Reference proteome</keyword>
<dbReference type="InterPro" id="IPR008316">
    <property type="entry name" value="UCP029876"/>
</dbReference>
<evidence type="ECO:0000313" key="1">
    <source>
        <dbReference type="EMBL" id="GKT06467.1"/>
    </source>
</evidence>
<dbReference type="Gene3D" id="1.10.1900.10">
    <property type="entry name" value="c-terminal domain of poly(a) binding protein"/>
    <property type="match status" value="1"/>
</dbReference>
<accession>A0ABQ5JPI3</accession>
<protein>
    <submittedName>
        <fullName evidence="1">Uncharacterized protein</fullName>
    </submittedName>
</protein>
<evidence type="ECO:0000313" key="2">
    <source>
        <dbReference type="Proteomes" id="UP001628078"/>
    </source>
</evidence>
<dbReference type="SUPFAM" id="SSF158560">
    <property type="entry name" value="BH3980-like"/>
    <property type="match status" value="1"/>
</dbReference>
<sequence>MLVLQDYLIQFGGTNAFMQLLDELLQLFQEAASDHQPLSQIVGNGPVAFAEDLLCEYQSETWMREAQAKLQNRFQQLEA</sequence>
<comment type="caution">
    <text evidence="1">The sequence shown here is derived from an EMBL/GenBank/DDBJ whole genome shotgun (WGS) entry which is preliminary data.</text>
</comment>
<gene>
    <name evidence="1" type="ORF">JCM31185_17540</name>
</gene>
<dbReference type="Proteomes" id="UP001628078">
    <property type="component" value="Unassembled WGS sequence"/>
</dbReference>
<organism evidence="1 2">
    <name type="scientific">Furfurilactobacillus curtus</name>
    <dbReference type="NCBI Taxonomy" id="1746200"/>
    <lineage>
        <taxon>Bacteria</taxon>
        <taxon>Bacillati</taxon>
        <taxon>Bacillota</taxon>
        <taxon>Bacilli</taxon>
        <taxon>Lactobacillales</taxon>
        <taxon>Lactobacillaceae</taxon>
        <taxon>Furfurilactobacillus</taxon>
    </lineage>
</organism>
<dbReference type="EMBL" id="BQXO01000006">
    <property type="protein sequence ID" value="GKT06467.1"/>
    <property type="molecule type" value="Genomic_DNA"/>
</dbReference>
<proteinExistence type="predicted"/>